<sequence length="96" mass="11687">MITSFESLAERRLITLNYHKKGSQQYINSLNYFEYARMYFEKNGFPEDNRRVYQSGKRKGQKVGWSDKEEKQQKEDIRKFIHGKQLQKFKSQRKSK</sequence>
<gene>
    <name evidence="2" type="ORF">PhiB1127_43</name>
</gene>
<feature type="compositionally biased region" description="Basic and acidic residues" evidence="1">
    <location>
        <begin position="65"/>
        <end position="76"/>
    </location>
</feature>
<evidence type="ECO:0000313" key="2">
    <source>
        <dbReference type="EMBL" id="ALM63232.1"/>
    </source>
</evidence>
<name>A0A126H9I4_9CAUD</name>
<evidence type="ECO:0000313" key="3">
    <source>
        <dbReference type="Proteomes" id="UP000226322"/>
    </source>
</evidence>
<feature type="region of interest" description="Disordered" evidence="1">
    <location>
        <begin position="50"/>
        <end position="76"/>
    </location>
</feature>
<proteinExistence type="predicted"/>
<organism evidence="2 3">
    <name type="scientific">Lactococcus phage 936 group phage PhiB1127</name>
    <dbReference type="NCBI Taxonomy" id="1636573"/>
    <lineage>
        <taxon>Viruses</taxon>
        <taxon>Duplodnaviria</taxon>
        <taxon>Heunggongvirae</taxon>
        <taxon>Uroviricota</taxon>
        <taxon>Caudoviricetes</taxon>
        <taxon>Skunavirus</taxon>
        <taxon>Skunavirus B1127</taxon>
    </lineage>
</organism>
<protein>
    <submittedName>
        <fullName evidence="2">Uncharacterized protein</fullName>
    </submittedName>
</protein>
<dbReference type="EMBL" id="KP793104">
    <property type="protein sequence ID" value="ALM63232.1"/>
    <property type="molecule type" value="Genomic_DNA"/>
</dbReference>
<keyword evidence="3" id="KW-1185">Reference proteome</keyword>
<dbReference type="Proteomes" id="UP000226322">
    <property type="component" value="Segment"/>
</dbReference>
<reference evidence="2 3" key="1">
    <citation type="journal article" date="2016" name="Sci. Rep.">
        <title>Comparative genomics and functional analysis of the 936 group of lactococcal Siphoviridae phages.</title>
        <authorList>
            <person name="Murphy J."/>
            <person name="Bottacini F."/>
            <person name="Mahony J."/>
            <person name="Kelleher P."/>
            <person name="Neve H."/>
            <person name="Zomer A."/>
            <person name="Nauta A."/>
            <person name="van Sinderen D."/>
        </authorList>
    </citation>
    <scope>NUCLEOTIDE SEQUENCE [LARGE SCALE GENOMIC DNA]</scope>
</reference>
<evidence type="ECO:0000256" key="1">
    <source>
        <dbReference type="SAM" id="MobiDB-lite"/>
    </source>
</evidence>
<accession>A0A126H9I4</accession>